<dbReference type="PANTHER" id="PTHR22948">
    <property type="entry name" value="TUDOR DOMAIN CONTAINING PROTEIN"/>
    <property type="match status" value="1"/>
</dbReference>
<dbReference type="Gene3D" id="3.30.420.610">
    <property type="entry name" value="LOTUS domain-like"/>
    <property type="match status" value="2"/>
</dbReference>
<dbReference type="InterPro" id="IPR025605">
    <property type="entry name" value="OST-HTH/LOTUS_dom"/>
</dbReference>
<protein>
    <submittedName>
        <fullName evidence="9">Uncharacterized protein LOC108622490</fullName>
    </submittedName>
</protein>
<evidence type="ECO:0000256" key="3">
    <source>
        <dbReference type="ARBA" id="ARBA00022737"/>
    </source>
</evidence>
<dbReference type="Gene3D" id="2.30.30.140">
    <property type="match status" value="1"/>
</dbReference>
<dbReference type="SMART" id="SM00333">
    <property type="entry name" value="TUDOR"/>
    <property type="match status" value="1"/>
</dbReference>
<evidence type="ECO:0000256" key="5">
    <source>
        <dbReference type="SAM" id="MobiDB-lite"/>
    </source>
</evidence>
<evidence type="ECO:0000313" key="8">
    <source>
        <dbReference type="Proteomes" id="UP000694925"/>
    </source>
</evidence>
<dbReference type="PROSITE" id="PS50304">
    <property type="entry name" value="TUDOR"/>
    <property type="match status" value="1"/>
</dbReference>
<dbReference type="Pfam" id="PF00567">
    <property type="entry name" value="TUDOR"/>
    <property type="match status" value="1"/>
</dbReference>
<keyword evidence="4" id="KW-0744">Spermatogenesis</keyword>
<dbReference type="InterPro" id="IPR002999">
    <property type="entry name" value="Tudor"/>
</dbReference>
<reference evidence="9" key="1">
    <citation type="submission" date="2025-08" db="UniProtKB">
        <authorList>
            <consortium name="RefSeq"/>
        </authorList>
    </citation>
    <scope>IDENTIFICATION</scope>
    <source>
        <tissue evidence="9">Whole body</tissue>
    </source>
</reference>
<feature type="compositionally biased region" description="Basic and acidic residues" evidence="5">
    <location>
        <begin position="669"/>
        <end position="687"/>
    </location>
</feature>
<comment type="subcellular location">
    <subcellularLocation>
        <location evidence="1">Cytoplasm</location>
    </subcellularLocation>
</comment>
<evidence type="ECO:0000256" key="4">
    <source>
        <dbReference type="ARBA" id="ARBA00022871"/>
    </source>
</evidence>
<dbReference type="GO" id="GO:0030154">
    <property type="term" value="P:cell differentiation"/>
    <property type="evidence" value="ECO:0007669"/>
    <property type="project" value="UniProtKB-ARBA"/>
</dbReference>
<keyword evidence="3" id="KW-0677">Repeat</keyword>
<keyword evidence="4" id="KW-0221">Differentiation</keyword>
<dbReference type="GeneID" id="108622490"/>
<feature type="region of interest" description="Disordered" evidence="5">
    <location>
        <begin position="972"/>
        <end position="1029"/>
    </location>
</feature>
<dbReference type="KEGG" id="ccal:108622490"/>
<keyword evidence="8" id="KW-1185">Reference proteome</keyword>
<evidence type="ECO:0000256" key="2">
    <source>
        <dbReference type="ARBA" id="ARBA00022490"/>
    </source>
</evidence>
<dbReference type="SUPFAM" id="SSF63748">
    <property type="entry name" value="Tudor/PWWP/MBT"/>
    <property type="match status" value="1"/>
</dbReference>
<evidence type="ECO:0000259" key="6">
    <source>
        <dbReference type="PROSITE" id="PS50304"/>
    </source>
</evidence>
<feature type="region of interest" description="Disordered" evidence="5">
    <location>
        <begin position="711"/>
        <end position="751"/>
    </location>
</feature>
<dbReference type="Pfam" id="PF12872">
    <property type="entry name" value="OST-HTH"/>
    <property type="match status" value="2"/>
</dbReference>
<feature type="region of interest" description="Disordered" evidence="5">
    <location>
        <begin position="594"/>
        <end position="617"/>
    </location>
</feature>
<organism evidence="8 9">
    <name type="scientific">Ceratina calcarata</name>
    <dbReference type="NCBI Taxonomy" id="156304"/>
    <lineage>
        <taxon>Eukaryota</taxon>
        <taxon>Metazoa</taxon>
        <taxon>Ecdysozoa</taxon>
        <taxon>Arthropoda</taxon>
        <taxon>Hexapoda</taxon>
        <taxon>Insecta</taxon>
        <taxon>Pterygota</taxon>
        <taxon>Neoptera</taxon>
        <taxon>Endopterygota</taxon>
        <taxon>Hymenoptera</taxon>
        <taxon>Apocrita</taxon>
        <taxon>Aculeata</taxon>
        <taxon>Apoidea</taxon>
        <taxon>Anthophila</taxon>
        <taxon>Apidae</taxon>
        <taxon>Ceratina</taxon>
        <taxon>Zadontomerus</taxon>
    </lineage>
</organism>
<dbReference type="GO" id="GO:0007283">
    <property type="term" value="P:spermatogenesis"/>
    <property type="evidence" value="ECO:0007669"/>
    <property type="project" value="UniProtKB-KW"/>
</dbReference>
<dbReference type="AlphaFoldDB" id="A0AAJ7ISL6"/>
<dbReference type="PANTHER" id="PTHR22948:SF76">
    <property type="entry name" value="FI20010P1-RELATED"/>
    <property type="match status" value="1"/>
</dbReference>
<dbReference type="GO" id="GO:0005737">
    <property type="term" value="C:cytoplasm"/>
    <property type="evidence" value="ECO:0007669"/>
    <property type="project" value="UniProtKB-SubCell"/>
</dbReference>
<feature type="domain" description="HTH OST-type" evidence="7">
    <location>
        <begin position="229"/>
        <end position="303"/>
    </location>
</feature>
<dbReference type="InterPro" id="IPR041966">
    <property type="entry name" value="LOTUS-like"/>
</dbReference>
<evidence type="ECO:0000256" key="1">
    <source>
        <dbReference type="ARBA" id="ARBA00004496"/>
    </source>
</evidence>
<feature type="domain" description="Tudor" evidence="6">
    <location>
        <begin position="419"/>
        <end position="475"/>
    </location>
</feature>
<feature type="region of interest" description="Disordered" evidence="5">
    <location>
        <begin position="661"/>
        <end position="697"/>
    </location>
</feature>
<feature type="compositionally biased region" description="Basic and acidic residues" evidence="5">
    <location>
        <begin position="946"/>
        <end position="955"/>
    </location>
</feature>
<accession>A0AAJ7ISL6</accession>
<feature type="region of interest" description="Disordered" evidence="5">
    <location>
        <begin position="909"/>
        <end position="955"/>
    </location>
</feature>
<feature type="domain" description="HTH OST-type" evidence="7">
    <location>
        <begin position="18"/>
        <end position="91"/>
    </location>
</feature>
<feature type="compositionally biased region" description="Low complexity" evidence="5">
    <location>
        <begin position="909"/>
        <end position="929"/>
    </location>
</feature>
<feature type="compositionally biased region" description="Polar residues" evidence="5">
    <location>
        <begin position="714"/>
        <end position="740"/>
    </location>
</feature>
<evidence type="ECO:0000259" key="7">
    <source>
        <dbReference type="PROSITE" id="PS51644"/>
    </source>
</evidence>
<dbReference type="Proteomes" id="UP000694925">
    <property type="component" value="Unplaced"/>
</dbReference>
<feature type="compositionally biased region" description="Low complexity" evidence="5">
    <location>
        <begin position="972"/>
        <end position="984"/>
    </location>
</feature>
<dbReference type="Gene3D" id="2.40.50.90">
    <property type="match status" value="1"/>
</dbReference>
<dbReference type="InterPro" id="IPR050621">
    <property type="entry name" value="Tudor_domain_containing"/>
</dbReference>
<gene>
    <name evidence="9" type="primary">LOC108622490</name>
</gene>
<name>A0AAJ7ISL6_9HYME</name>
<dbReference type="CDD" id="cd09972">
    <property type="entry name" value="LOTUS_TDRD_OSKAR"/>
    <property type="match status" value="1"/>
</dbReference>
<keyword evidence="2" id="KW-0963">Cytoplasm</keyword>
<dbReference type="RefSeq" id="XP_017875887.1">
    <property type="nucleotide sequence ID" value="XM_018020398.2"/>
</dbReference>
<sequence length="1113" mass="127176">MEHYKMISSNRMVNCMQELDEVRTTILAVLVSHKNGCTLSELNKSYYELEGRSIPWRKFGHCSVQSLLSSMPDIVKMEEKNNEVIITGIPSEKTMHITKMVAHQRDQEAPCRRTFRPSPYYPTTYPSMAFLSAAMLTKLIIFVEQHPGGVRMDYITREISSCMSYIRITAENIKIQIQWLSHRIYCKSSKVYPKNLQNKEDLSNSNRYAGYSLTQLFDSNIKVNATILISDHIKSQLEKLISKHSDGIWCENLPNAYLDEYKVHLYYVELGFNSVLEFTSILTDIFHLVQCKETGNFKLFYSKREIPLKTAIPQFKIKEVEEIPRNHVEKTERIPVLMELNMLPPNDVMTIGDYVEPIKVADIECGDLNIVEVHVAEVYTPTVFWIRLRRNARMFHNFMRQFHNFYVEKHDKYQIPRYMMKKGLYCACEYDGLWQRAIIRNVQTNCVTVVFLDYGTLKSYPAESLYYLHKTFSHLPSQAIPCSLFNIRPSHGSQWCEKSRQKFAQLTMQKDLVAIVVSRNEQTNSMSITLTDTSEDNNDIHVTDELIELELARIGKIVSKKSENFPFQYYLERKYQEERKVKKLDPVAQNVDVKNKEEAREENVESEKRENFESEKERTVRNSSSYISCDRFIPWLPSGNITKKFDYDTLKLENIEDNKRNNTNVMTKTENRRENNVSKELSTDSPHRVNSPPIGVSGNIKNKLCVSTKDETEIQNSESSYEINNIKNTSSDETVSNSIDTPKKDTSIKPDTFNSKQRVLLMKRLLNVRQVKSDSEDMSVSESKSSSDNCNSDLQMILQELSKTSESVKADTEFDDTVLGQNKGSDCIDQAWMSDLSSPCLSLNDSNSDLVKISKSTSTENSETNTKKDLNYVKEPLLVERSSTNSYSEIEIPVETLNKNSLLFVTSSLNDSSSNSDSVKTESKSVSVENIEPKTKNDLNSSEEPLLEKSFTDSCSEKEIPVETLNKNSLLSVTSSSNDSNSNSDFVKTGSKSVSVENIEPKTKSDLNSLEEPLLEKSSTDSSSETEGPVEMLNENSLIAVDSNIPTFNDIDEDTCSESYIPDPLSLLREMTRNNIPYNGEENTETEGIQITEINDSNPNDQTLSTQALCTLR</sequence>
<dbReference type="PROSITE" id="PS51644">
    <property type="entry name" value="HTH_OST"/>
    <property type="match status" value="2"/>
</dbReference>
<evidence type="ECO:0000313" key="9">
    <source>
        <dbReference type="RefSeq" id="XP_017875887.1"/>
    </source>
</evidence>
<proteinExistence type="predicted"/>
<dbReference type="InterPro" id="IPR035437">
    <property type="entry name" value="SNase_OB-fold_sf"/>
</dbReference>